<dbReference type="GO" id="GO:0004089">
    <property type="term" value="F:carbonate dehydratase activity"/>
    <property type="evidence" value="ECO:0007669"/>
    <property type="project" value="InterPro"/>
</dbReference>
<proteinExistence type="predicted"/>
<dbReference type="OMA" id="INPHWKV"/>
<feature type="signal peptide" evidence="1">
    <location>
        <begin position="1"/>
        <end position="30"/>
    </location>
</feature>
<accession>A0A200QA23</accession>
<dbReference type="SMART" id="SM01057">
    <property type="entry name" value="Carb_anhydrase"/>
    <property type="match status" value="1"/>
</dbReference>
<dbReference type="AlphaFoldDB" id="A0A200QA23"/>
<evidence type="ECO:0000313" key="3">
    <source>
        <dbReference type="EMBL" id="OVA07310.1"/>
    </source>
</evidence>
<dbReference type="GO" id="GO:0008270">
    <property type="term" value="F:zinc ion binding"/>
    <property type="evidence" value="ECO:0007669"/>
    <property type="project" value="InterPro"/>
</dbReference>
<evidence type="ECO:0000313" key="4">
    <source>
        <dbReference type="Proteomes" id="UP000195402"/>
    </source>
</evidence>
<gene>
    <name evidence="3" type="ORF">BVC80_1603g16</name>
</gene>
<dbReference type="STRING" id="56857.A0A200QA23"/>
<evidence type="ECO:0000256" key="1">
    <source>
        <dbReference type="SAM" id="SignalP"/>
    </source>
</evidence>
<feature type="domain" description="Alpha-carbonic anhydrase" evidence="2">
    <location>
        <begin position="47"/>
        <end position="279"/>
    </location>
</feature>
<dbReference type="InParanoid" id="A0A200QA23"/>
<dbReference type="Pfam" id="PF00194">
    <property type="entry name" value="Carb_anhydrase"/>
    <property type="match status" value="1"/>
</dbReference>
<evidence type="ECO:0000259" key="2">
    <source>
        <dbReference type="PROSITE" id="PS51144"/>
    </source>
</evidence>
<feature type="chain" id="PRO_5012351854" evidence="1">
    <location>
        <begin position="31"/>
        <end position="287"/>
    </location>
</feature>
<dbReference type="InterPro" id="IPR036398">
    <property type="entry name" value="CA_dom_sf"/>
</dbReference>
<dbReference type="PANTHER" id="PTHR18952:SF271">
    <property type="entry name" value="ALPHA CARBONIC ANHYDRASE 4-RELATED"/>
    <property type="match status" value="1"/>
</dbReference>
<dbReference type="Proteomes" id="UP000195402">
    <property type="component" value="Unassembled WGS sequence"/>
</dbReference>
<dbReference type="PROSITE" id="PS51144">
    <property type="entry name" value="ALPHA_CA_2"/>
    <property type="match status" value="1"/>
</dbReference>
<dbReference type="InterPro" id="IPR001148">
    <property type="entry name" value="CA_dom"/>
</dbReference>
<keyword evidence="4" id="KW-1185">Reference proteome</keyword>
<sequence>MSAINKPRLLFFLLLNTSVLLSSLLPICRSLESDHQNGVGEETEDEHEFVYVEGSGKGPDEWGEIKSDWKACDNGEMQSPIDLVNNRVQIMPTLGRLKRNYKQAPAILKNRGHDIMVKWKGDAGSININNTDYSLKQSHWHSPSEHTFNGSRHELELHLVHESDCGKMAVVAITYKYGRPDPFLEKIIHHIHSSVVKEERDVGIINPGNVKFGSRKYYRYLGSLTVPPCTEGVIWTIVKKVRTASREQVRTLREAVDDDCEVNARPVQHKEKRTVWLYSPHVTGAPS</sequence>
<keyword evidence="1" id="KW-0732">Signal</keyword>
<organism evidence="3 4">
    <name type="scientific">Macleaya cordata</name>
    <name type="common">Five-seeded plume-poppy</name>
    <name type="synonym">Bocconia cordata</name>
    <dbReference type="NCBI Taxonomy" id="56857"/>
    <lineage>
        <taxon>Eukaryota</taxon>
        <taxon>Viridiplantae</taxon>
        <taxon>Streptophyta</taxon>
        <taxon>Embryophyta</taxon>
        <taxon>Tracheophyta</taxon>
        <taxon>Spermatophyta</taxon>
        <taxon>Magnoliopsida</taxon>
        <taxon>Ranunculales</taxon>
        <taxon>Papaveraceae</taxon>
        <taxon>Papaveroideae</taxon>
        <taxon>Macleaya</taxon>
    </lineage>
</organism>
<dbReference type="Gene3D" id="3.10.200.10">
    <property type="entry name" value="Alpha carbonic anhydrase"/>
    <property type="match status" value="1"/>
</dbReference>
<dbReference type="EMBL" id="MVGT01002616">
    <property type="protein sequence ID" value="OVA07310.1"/>
    <property type="molecule type" value="Genomic_DNA"/>
</dbReference>
<dbReference type="OrthoDB" id="429145at2759"/>
<dbReference type="PANTHER" id="PTHR18952">
    <property type="entry name" value="CARBONIC ANHYDRASE"/>
    <property type="match status" value="1"/>
</dbReference>
<dbReference type="SUPFAM" id="SSF51069">
    <property type="entry name" value="Carbonic anhydrase"/>
    <property type="match status" value="1"/>
</dbReference>
<dbReference type="InterPro" id="IPR023561">
    <property type="entry name" value="Carbonic_anhydrase_a-class"/>
</dbReference>
<comment type="caution">
    <text evidence="3">The sequence shown here is derived from an EMBL/GenBank/DDBJ whole genome shotgun (WGS) entry which is preliminary data.</text>
</comment>
<name>A0A200QA23_MACCD</name>
<dbReference type="InterPro" id="IPR041891">
    <property type="entry name" value="Alpha_CA_prokaryot-like"/>
</dbReference>
<dbReference type="FunCoup" id="A0A200QA23">
    <property type="interactions" value="31"/>
</dbReference>
<protein>
    <submittedName>
        <fullName evidence="3">Alpha carbonic anhydrase</fullName>
    </submittedName>
</protein>
<reference evidence="3 4" key="1">
    <citation type="journal article" date="2017" name="Mol. Plant">
        <title>The Genome of Medicinal Plant Macleaya cordata Provides New Insights into Benzylisoquinoline Alkaloids Metabolism.</title>
        <authorList>
            <person name="Liu X."/>
            <person name="Liu Y."/>
            <person name="Huang P."/>
            <person name="Ma Y."/>
            <person name="Qing Z."/>
            <person name="Tang Q."/>
            <person name="Cao H."/>
            <person name="Cheng P."/>
            <person name="Zheng Y."/>
            <person name="Yuan Z."/>
            <person name="Zhou Y."/>
            <person name="Liu J."/>
            <person name="Tang Z."/>
            <person name="Zhuo Y."/>
            <person name="Zhang Y."/>
            <person name="Yu L."/>
            <person name="Huang J."/>
            <person name="Yang P."/>
            <person name="Peng Q."/>
            <person name="Zhang J."/>
            <person name="Jiang W."/>
            <person name="Zhang Z."/>
            <person name="Lin K."/>
            <person name="Ro D.K."/>
            <person name="Chen X."/>
            <person name="Xiong X."/>
            <person name="Shang Y."/>
            <person name="Huang S."/>
            <person name="Zeng J."/>
        </authorList>
    </citation>
    <scope>NUCLEOTIDE SEQUENCE [LARGE SCALE GENOMIC DNA]</scope>
    <source>
        <strain evidence="4">cv. BLH2017</strain>
        <tissue evidence="3">Root</tissue>
    </source>
</reference>
<dbReference type="CDD" id="cd03124">
    <property type="entry name" value="alpha_CA_prokaryotic_like"/>
    <property type="match status" value="1"/>
</dbReference>
<dbReference type="GO" id="GO:0006730">
    <property type="term" value="P:one-carbon metabolic process"/>
    <property type="evidence" value="ECO:0007669"/>
    <property type="project" value="TreeGrafter"/>
</dbReference>